<feature type="domain" description="Reverse transcriptase zinc-binding" evidence="1">
    <location>
        <begin position="203"/>
        <end position="287"/>
    </location>
</feature>
<comment type="caution">
    <text evidence="2">The sequence shown here is derived from an EMBL/GenBank/DDBJ whole genome shotgun (WGS) entry which is preliminary data.</text>
</comment>
<dbReference type="AlphaFoldDB" id="A0AAD8P8R2"/>
<accession>A0AAD8P8R2</accession>
<evidence type="ECO:0000313" key="3">
    <source>
        <dbReference type="Proteomes" id="UP001229421"/>
    </source>
</evidence>
<gene>
    <name evidence="2" type="ORF">QVD17_03514</name>
</gene>
<sequence>MSRPDFESLILKANADFCFDGPPESAFLEKLKHFKQVIKAWAKSNKLKEEEQELMIIQEMENIDKAMEERTLTEEEEWILGECKANLADLESHKMKDLWQKSRATWASHGDDNSRSAILPELSSASMIIKCNSGSLPFKYLGLTVGANMNRGDQVDWKWRWKRQPSSTTELQQLQLCNNNLSQIQPSNRKDDWIWIKDDSGSFTVASMRELLQDHNTYSNQTIQWNNWVPAKVNVFGWRAVKERIATRTALRSRGIPLESTLCPLCGDHEETTTHLFTSCYIANMVWHSISSWCKIPPIFVFSVRDIFEIHNSINTTKEKRKIFQAIILTACWSLWKTRNEKIFENKNTNLAKLLQDIKSLGYTWVKNRSSFRSLIWKDWCSMDLENKNRPDIDKNEHVTVLRSSFPCVKISYLGSLSLSKTISFLLFSQRKKDR</sequence>
<reference evidence="2" key="1">
    <citation type="journal article" date="2023" name="bioRxiv">
        <title>Improved chromosome-level genome assembly for marigold (Tagetes erecta).</title>
        <authorList>
            <person name="Jiang F."/>
            <person name="Yuan L."/>
            <person name="Wang S."/>
            <person name="Wang H."/>
            <person name="Xu D."/>
            <person name="Wang A."/>
            <person name="Fan W."/>
        </authorList>
    </citation>
    <scope>NUCLEOTIDE SEQUENCE</scope>
    <source>
        <strain evidence="2">WSJ</strain>
        <tissue evidence="2">Leaf</tissue>
    </source>
</reference>
<keyword evidence="3" id="KW-1185">Reference proteome</keyword>
<organism evidence="2 3">
    <name type="scientific">Tagetes erecta</name>
    <name type="common">African marigold</name>
    <dbReference type="NCBI Taxonomy" id="13708"/>
    <lineage>
        <taxon>Eukaryota</taxon>
        <taxon>Viridiplantae</taxon>
        <taxon>Streptophyta</taxon>
        <taxon>Embryophyta</taxon>
        <taxon>Tracheophyta</taxon>
        <taxon>Spermatophyta</taxon>
        <taxon>Magnoliopsida</taxon>
        <taxon>eudicotyledons</taxon>
        <taxon>Gunneridae</taxon>
        <taxon>Pentapetalae</taxon>
        <taxon>asterids</taxon>
        <taxon>campanulids</taxon>
        <taxon>Asterales</taxon>
        <taxon>Asteraceae</taxon>
        <taxon>Asteroideae</taxon>
        <taxon>Heliantheae alliance</taxon>
        <taxon>Tageteae</taxon>
        <taxon>Tagetes</taxon>
    </lineage>
</organism>
<name>A0AAD8P8R2_TARER</name>
<dbReference type="Proteomes" id="UP001229421">
    <property type="component" value="Unassembled WGS sequence"/>
</dbReference>
<dbReference type="PANTHER" id="PTHR33116">
    <property type="entry name" value="REVERSE TRANSCRIPTASE ZINC-BINDING DOMAIN-CONTAINING PROTEIN-RELATED-RELATED"/>
    <property type="match status" value="1"/>
</dbReference>
<dbReference type="PANTHER" id="PTHR33116:SF78">
    <property type="entry name" value="OS12G0587133 PROTEIN"/>
    <property type="match status" value="1"/>
</dbReference>
<dbReference type="Pfam" id="PF13966">
    <property type="entry name" value="zf-RVT"/>
    <property type="match status" value="1"/>
</dbReference>
<dbReference type="InterPro" id="IPR026960">
    <property type="entry name" value="RVT-Znf"/>
</dbReference>
<dbReference type="EMBL" id="JAUHHV010000001">
    <property type="protein sequence ID" value="KAK1437718.1"/>
    <property type="molecule type" value="Genomic_DNA"/>
</dbReference>
<proteinExistence type="predicted"/>
<evidence type="ECO:0000313" key="2">
    <source>
        <dbReference type="EMBL" id="KAK1437718.1"/>
    </source>
</evidence>
<evidence type="ECO:0000259" key="1">
    <source>
        <dbReference type="Pfam" id="PF13966"/>
    </source>
</evidence>
<protein>
    <recommendedName>
        <fullName evidence="1">Reverse transcriptase zinc-binding domain-containing protein</fullName>
    </recommendedName>
</protein>